<feature type="transmembrane region" description="Helical" evidence="8">
    <location>
        <begin position="58"/>
        <end position="77"/>
    </location>
</feature>
<feature type="transmembrane region" description="Helical" evidence="8">
    <location>
        <begin position="89"/>
        <end position="109"/>
    </location>
</feature>
<evidence type="ECO:0000256" key="2">
    <source>
        <dbReference type="ARBA" id="ARBA00005697"/>
    </source>
</evidence>
<dbReference type="GO" id="GO:0005886">
    <property type="term" value="C:plasma membrane"/>
    <property type="evidence" value="ECO:0007669"/>
    <property type="project" value="TreeGrafter"/>
</dbReference>
<feature type="transmembrane region" description="Helical" evidence="8">
    <location>
        <begin position="483"/>
        <end position="507"/>
    </location>
</feature>
<evidence type="ECO:0000256" key="6">
    <source>
        <dbReference type="ARBA" id="ARBA00023136"/>
    </source>
</evidence>
<feature type="region of interest" description="Disordered" evidence="7">
    <location>
        <begin position="1"/>
        <end position="30"/>
    </location>
</feature>
<feature type="transmembrane region" description="Helical" evidence="8">
    <location>
        <begin position="389"/>
        <end position="410"/>
    </location>
</feature>
<feature type="transmembrane region" description="Helical" evidence="8">
    <location>
        <begin position="447"/>
        <end position="477"/>
    </location>
</feature>
<keyword evidence="6 8" id="KW-0472">Membrane</keyword>
<dbReference type="InterPro" id="IPR006043">
    <property type="entry name" value="NCS2"/>
</dbReference>
<name>A0A6C1TUY9_9CORY</name>
<evidence type="ECO:0000256" key="7">
    <source>
        <dbReference type="SAM" id="MobiDB-lite"/>
    </source>
</evidence>
<feature type="transmembrane region" description="Helical" evidence="8">
    <location>
        <begin position="116"/>
        <end position="134"/>
    </location>
</feature>
<feature type="transmembrane region" description="Helical" evidence="8">
    <location>
        <begin position="245"/>
        <end position="263"/>
    </location>
</feature>
<dbReference type="EMBL" id="RXIR01000026">
    <property type="protein sequence ID" value="TVS26770.1"/>
    <property type="molecule type" value="Genomic_DNA"/>
</dbReference>
<dbReference type="AlphaFoldDB" id="A0A6C1TUY9"/>
<keyword evidence="4 8" id="KW-0812">Transmembrane</keyword>
<feature type="transmembrane region" description="Helical" evidence="8">
    <location>
        <begin position="304"/>
        <end position="325"/>
    </location>
</feature>
<evidence type="ECO:0000256" key="5">
    <source>
        <dbReference type="ARBA" id="ARBA00022989"/>
    </source>
</evidence>
<dbReference type="InterPro" id="IPR045018">
    <property type="entry name" value="Azg-like"/>
</dbReference>
<accession>A0A6C1TUY9</accession>
<dbReference type="Proteomes" id="UP000336646">
    <property type="component" value="Unassembled WGS sequence"/>
</dbReference>
<protein>
    <submittedName>
        <fullName evidence="9">NCS2 family permease</fullName>
    </submittedName>
</protein>
<feature type="compositionally biased region" description="Polar residues" evidence="7">
    <location>
        <begin position="1"/>
        <end position="22"/>
    </location>
</feature>
<comment type="subcellular location">
    <subcellularLocation>
        <location evidence="1">Endomembrane system</location>
        <topology evidence="1">Multi-pass membrane protein</topology>
    </subcellularLocation>
</comment>
<sequence>MTISSPGQTCEARQTRQTRGQHVSSSGSTAVTGTSTGWLDRYFHISERGSTVGTEIRGGVVTFFAMAYIVLLNPLIIGTSPDRDGVVLGIPQVAAATALAAGVMSILFGVVAKYPFGIAAGLGLNTLVAVTLVGQEGLTWPEAMGLVVIDGIIICILAISGFRSAVFRAIPDSMKVAMSVGIGMFIALIGLVDAGFVRRVPDAAMTTVPVQLGIGGSIASWPTFVFVIGLIICGFMVIRNIRGGLFIGIVATTIIALIVEALTGSGSSADSPQGWSLAVPQIPESLGGVPDLSIVGDIDLVGGFVHAGVVAASLLVFTLVLANFFDAMGTMTALGRQAGVADADGNLPGMKRALVVEGLGAVVGGAASASSNTVYVDSSAGIADGARTGLANVVTGLLFLAAMFFTPLYAIVPIEAAAPVLVVVGALMMMQVGQIQWNEFHIALPAFLTIVIMPFTFSIAHGIGVGFISFTLMALFAGKSREIHWIMWLISALFIVFFAHGPVMAALGA</sequence>
<evidence type="ECO:0000256" key="8">
    <source>
        <dbReference type="SAM" id="Phobius"/>
    </source>
</evidence>
<feature type="transmembrane region" description="Helical" evidence="8">
    <location>
        <begin position="146"/>
        <end position="166"/>
    </location>
</feature>
<feature type="transmembrane region" description="Helical" evidence="8">
    <location>
        <begin position="218"/>
        <end position="238"/>
    </location>
</feature>
<proteinExistence type="inferred from homology"/>
<dbReference type="GO" id="GO:0005345">
    <property type="term" value="F:purine nucleobase transmembrane transporter activity"/>
    <property type="evidence" value="ECO:0007669"/>
    <property type="project" value="TreeGrafter"/>
</dbReference>
<evidence type="ECO:0000256" key="1">
    <source>
        <dbReference type="ARBA" id="ARBA00004127"/>
    </source>
</evidence>
<feature type="transmembrane region" description="Helical" evidence="8">
    <location>
        <begin position="178"/>
        <end position="198"/>
    </location>
</feature>
<dbReference type="PANTHER" id="PTHR43337">
    <property type="entry name" value="XANTHINE/URACIL PERMEASE C887.17-RELATED"/>
    <property type="match status" value="1"/>
</dbReference>
<evidence type="ECO:0000256" key="4">
    <source>
        <dbReference type="ARBA" id="ARBA00022692"/>
    </source>
</evidence>
<dbReference type="Pfam" id="PF00860">
    <property type="entry name" value="Xan_ur_permease"/>
    <property type="match status" value="1"/>
</dbReference>
<feature type="transmembrane region" description="Helical" evidence="8">
    <location>
        <begin position="416"/>
        <end position="435"/>
    </location>
</feature>
<reference evidence="9 10" key="1">
    <citation type="submission" date="2018-12" db="EMBL/GenBank/DDBJ databases">
        <title>Corynebacterium sanguinis sp. nov., a clinically-associated and environmental corynebacterium.</title>
        <authorList>
            <person name="Gonzales-Siles L."/>
            <person name="Jaen-Luchoro D."/>
            <person name="Cardew S."/>
            <person name="Inganas E."/>
            <person name="Ohlen M."/>
            <person name="Jensie-Markopolous S."/>
            <person name="Pinyeiro-Iglesias B."/>
            <person name="Molin K."/>
            <person name="Skovbjerg S."/>
            <person name="Svensson-Stadler L."/>
            <person name="Funke G."/>
            <person name="Moore E.R.B."/>
        </authorList>
    </citation>
    <scope>NUCLEOTIDE SEQUENCE [LARGE SCALE GENOMIC DNA]</scope>
    <source>
        <strain evidence="9 10">58734</strain>
    </source>
</reference>
<comment type="similarity">
    <text evidence="2">Belongs to the nucleobase:cation symporter-2 (NCS2) (TC 2.A.40) family. Azg-like subfamily.</text>
</comment>
<dbReference type="PANTHER" id="PTHR43337:SF1">
    <property type="entry name" value="XANTHINE_URACIL PERMEASE C887.17-RELATED"/>
    <property type="match status" value="1"/>
</dbReference>
<evidence type="ECO:0000313" key="9">
    <source>
        <dbReference type="EMBL" id="TVS26770.1"/>
    </source>
</evidence>
<keyword evidence="3" id="KW-0813">Transport</keyword>
<evidence type="ECO:0000256" key="3">
    <source>
        <dbReference type="ARBA" id="ARBA00022448"/>
    </source>
</evidence>
<evidence type="ECO:0000313" key="10">
    <source>
        <dbReference type="Proteomes" id="UP000336646"/>
    </source>
</evidence>
<organism evidence="9 10">
    <name type="scientific">Corynebacterium sanguinis</name>
    <dbReference type="NCBI Taxonomy" id="2594913"/>
    <lineage>
        <taxon>Bacteria</taxon>
        <taxon>Bacillati</taxon>
        <taxon>Actinomycetota</taxon>
        <taxon>Actinomycetes</taxon>
        <taxon>Mycobacteriales</taxon>
        <taxon>Corynebacteriaceae</taxon>
        <taxon>Corynebacterium</taxon>
    </lineage>
</organism>
<comment type="caution">
    <text evidence="9">The sequence shown here is derived from an EMBL/GenBank/DDBJ whole genome shotgun (WGS) entry which is preliminary data.</text>
</comment>
<dbReference type="OrthoDB" id="9808458at2"/>
<gene>
    <name evidence="9" type="ORF">EKI59_10055</name>
</gene>
<dbReference type="GO" id="GO:0012505">
    <property type="term" value="C:endomembrane system"/>
    <property type="evidence" value="ECO:0007669"/>
    <property type="project" value="UniProtKB-SubCell"/>
</dbReference>
<keyword evidence="5 8" id="KW-1133">Transmembrane helix</keyword>